<organism evidence="1 2">
    <name type="scientific">Zalaria obscura</name>
    <dbReference type="NCBI Taxonomy" id="2024903"/>
    <lineage>
        <taxon>Eukaryota</taxon>
        <taxon>Fungi</taxon>
        <taxon>Dikarya</taxon>
        <taxon>Ascomycota</taxon>
        <taxon>Pezizomycotina</taxon>
        <taxon>Dothideomycetes</taxon>
        <taxon>Dothideomycetidae</taxon>
        <taxon>Dothideales</taxon>
        <taxon>Zalariaceae</taxon>
        <taxon>Zalaria</taxon>
    </lineage>
</organism>
<evidence type="ECO:0000313" key="1">
    <source>
        <dbReference type="EMBL" id="KAK8216835.1"/>
    </source>
</evidence>
<dbReference type="Proteomes" id="UP001320706">
    <property type="component" value="Unassembled WGS sequence"/>
</dbReference>
<dbReference type="EMBL" id="JAMKPW020000007">
    <property type="protein sequence ID" value="KAK8216835.1"/>
    <property type="molecule type" value="Genomic_DNA"/>
</dbReference>
<protein>
    <submittedName>
        <fullName evidence="1">Uncharacterized protein</fullName>
    </submittedName>
</protein>
<proteinExistence type="predicted"/>
<gene>
    <name evidence="1" type="ORF">M8818_001798</name>
</gene>
<sequence>MGAKLLSLIGKAPVAATTADQASLASQVVAWHRTSVLTLSSSTDSVAPSLRTPRTARFAEATAVNSPIEPRKLPFSERTVINHYAPQPQPSDIGFGYMNEKHISAVTVEMEETEQNNHMPSGVTPQTPLMSPPLKSAMKTPGAAPRNFGNILSPTFHEEEALEKHEESTDVQQAKDLKVKTRVRMAKMLLRGVNFSCSLIVLSMLATTFNIFNATKSIPPRNNLPPWALGQKIWPQVTLLCISCISLFMSMIIFYAYWKGGHRRAEKAAVYYTSFAVAFFVFSIVMWGIGAGVLNQSKASSNGQDMWGWSCKDNKRASLFQDDIHYALICRLQNWSLVCCIIEVVVETITIAVYAIVFYRFYSKRQLRKSMAVRDRARSDLYLAQLRSQSAPNTPGFAPANGPFSPRDGGWRPPADYTYTNASAMEEGNGNSGARFVDPAQKPAPKPFVLQPPPLKLPSSTPKMAATGFTPLSRNDSYSSRTPTPPRQVMIRQNSYEQGPASPREEFAQEHFAPAPGERVYESVPIPGAYASPVASPTGARFPGQ</sequence>
<name>A0ACC3SJD6_9PEZI</name>
<accession>A0ACC3SJD6</accession>
<reference evidence="1" key="1">
    <citation type="submission" date="2024-02" db="EMBL/GenBank/DDBJ databases">
        <title>Metagenome Assembled Genome of Zalaria obscura JY119.</title>
        <authorList>
            <person name="Vighnesh L."/>
            <person name="Jagadeeshwari U."/>
            <person name="Venkata Ramana C."/>
            <person name="Sasikala C."/>
        </authorList>
    </citation>
    <scope>NUCLEOTIDE SEQUENCE</scope>
    <source>
        <strain evidence="1">JY119</strain>
    </source>
</reference>
<keyword evidence="2" id="KW-1185">Reference proteome</keyword>
<evidence type="ECO:0000313" key="2">
    <source>
        <dbReference type="Proteomes" id="UP001320706"/>
    </source>
</evidence>
<comment type="caution">
    <text evidence="1">The sequence shown here is derived from an EMBL/GenBank/DDBJ whole genome shotgun (WGS) entry which is preliminary data.</text>
</comment>